<accession>A0A3T0III6</accession>
<reference evidence="1" key="1">
    <citation type="submission" date="2018-12" db="EMBL/GenBank/DDBJ databases">
        <title>Characterization of a N4-like bacteriophage infecting a coral-derived Vibrio strain.</title>
        <authorList>
            <person name="Huang S."/>
        </authorList>
    </citation>
    <scope>NUCLEOTIDE SEQUENCE [LARGE SCALE GENOMIC DNA]</scope>
</reference>
<dbReference type="InterPro" id="IPR036614">
    <property type="entry name" value="RusA-like_sf"/>
</dbReference>
<dbReference type="GO" id="GO:0006310">
    <property type="term" value="P:DNA recombination"/>
    <property type="evidence" value="ECO:0007669"/>
    <property type="project" value="InterPro"/>
</dbReference>
<evidence type="ECO:0000313" key="2">
    <source>
        <dbReference type="Proteomes" id="UP000290131"/>
    </source>
</evidence>
<organism evidence="1">
    <name type="scientific">Vibrio virus vB_VspP_SBP1</name>
    <dbReference type="NCBI Taxonomy" id="2500581"/>
    <lineage>
        <taxon>Viruses</taxon>
        <taxon>Duplodnaviria</taxon>
        <taxon>Heunggongvirae</taxon>
        <taxon>Uroviricota</taxon>
        <taxon>Caudoviricetes</taxon>
        <taxon>Schitoviridae</taxon>
        <taxon>Electravirus</taxon>
        <taxon>Electravirus Sbp1</taxon>
    </lineage>
</organism>
<dbReference type="GO" id="GO:0000287">
    <property type="term" value="F:magnesium ion binding"/>
    <property type="evidence" value="ECO:0007669"/>
    <property type="project" value="InterPro"/>
</dbReference>
<proteinExistence type="predicted"/>
<protein>
    <submittedName>
        <fullName evidence="1">Holliday junction resolvase</fullName>
    </submittedName>
</protein>
<evidence type="ECO:0000313" key="1">
    <source>
        <dbReference type="EMBL" id="AZU99636.1"/>
    </source>
</evidence>
<name>A0A3T0III6_9CAUD</name>
<dbReference type="Proteomes" id="UP000290131">
    <property type="component" value="Segment"/>
</dbReference>
<sequence>MAVTIVSPLRVAQSKSKDFILNMNVYRNAHYRTLHSTKKEYESVMENQIRFKVPLMTKVSVTYVVYPQTRRKCDLMNVVSIHSKYFLDTLVKLGKLPDDSYDHVIKESTAFGGVDKDNPRVEIIVEDLSWL</sequence>
<dbReference type="Gene3D" id="3.30.1330.70">
    <property type="entry name" value="Holliday junction resolvase RusA"/>
    <property type="match status" value="1"/>
</dbReference>
<keyword evidence="2" id="KW-1185">Reference proteome</keyword>
<dbReference type="GO" id="GO:0006281">
    <property type="term" value="P:DNA repair"/>
    <property type="evidence" value="ECO:0007669"/>
    <property type="project" value="InterPro"/>
</dbReference>
<gene>
    <name evidence="1" type="ORF">SBP1_gp044</name>
</gene>
<dbReference type="SUPFAM" id="SSF103084">
    <property type="entry name" value="Holliday junction resolvase RusA"/>
    <property type="match status" value="1"/>
</dbReference>
<dbReference type="EMBL" id="MK301608">
    <property type="protein sequence ID" value="AZU99636.1"/>
    <property type="molecule type" value="Genomic_DNA"/>
</dbReference>